<evidence type="ECO:0000256" key="4">
    <source>
        <dbReference type="ARBA" id="ARBA00022723"/>
    </source>
</evidence>
<dbReference type="GO" id="GO:0009055">
    <property type="term" value="F:electron transfer activity"/>
    <property type="evidence" value="ECO:0007669"/>
    <property type="project" value="InterPro"/>
</dbReference>
<dbReference type="PIRSF" id="PIRSF000018">
    <property type="entry name" value="Mb_ADH_cyt_c"/>
    <property type="match status" value="1"/>
</dbReference>
<keyword evidence="8" id="KW-0472">Membrane</keyword>
<evidence type="ECO:0000313" key="13">
    <source>
        <dbReference type="Proteomes" id="UP000192911"/>
    </source>
</evidence>
<evidence type="ECO:0000256" key="10">
    <source>
        <dbReference type="PIRSR" id="PIRSR000018-51"/>
    </source>
</evidence>
<dbReference type="InterPro" id="IPR036909">
    <property type="entry name" value="Cyt_c-like_dom_sf"/>
</dbReference>
<evidence type="ECO:0000256" key="2">
    <source>
        <dbReference type="ARBA" id="ARBA00022475"/>
    </source>
</evidence>
<evidence type="ECO:0000256" key="3">
    <source>
        <dbReference type="ARBA" id="ARBA00022617"/>
    </source>
</evidence>
<dbReference type="RefSeq" id="WP_386092344.1">
    <property type="nucleotide sequence ID" value="NZ_BSQD01000004.1"/>
</dbReference>
<dbReference type="GeneID" id="95553743"/>
<keyword evidence="5" id="KW-0732">Signal</keyword>
<sequence>MRVKAMNGRRRSLSAAVCAVLALGLPLAVLALVASLAANGAAVAQSRAANGQGPAAATPGASVSPSLIGRGAYLAKAADCAGCHTAAPRSDTRQPPPAFAGGLAVNSPFGPIWSSNITPDPAAGIGRYSYEDFVRAVRDGVAPGGTHLYPAMPFPSFAKISDDDMRALYAYFMHGVEPVPVQSPRTHLPFPFNQRWVLAVWDEFFAPHERFQAREDLGAEWNRGAYLVQSLGHCGACHTPRGVAFQERGYSDADRLYLTGGRLDNWYAPNLTNAPSSGVGQFSADDIAAFLKHGHGGGVTAFGSMLQVVEDSGQYLDDADLHAIGVYLKSLAPHNEHALASRDPARRDATVDVLRTGAVQYPGAGIYSGFCAKCHHADGMGEAGKYPRLAGNPVLLAPDATSVVRLLIEGGRTARTRGGPAPQRMPSFGGRLTDTEVARVLTFVRNAWGNQAAPVTTREVARVRRAIGK</sequence>
<dbReference type="GO" id="GO:0016614">
    <property type="term" value="F:oxidoreductase activity, acting on CH-OH group of donors"/>
    <property type="evidence" value="ECO:0007669"/>
    <property type="project" value="InterPro"/>
</dbReference>
<evidence type="ECO:0000256" key="9">
    <source>
        <dbReference type="PIRSR" id="PIRSR000018-50"/>
    </source>
</evidence>
<evidence type="ECO:0000256" key="1">
    <source>
        <dbReference type="ARBA" id="ARBA00004236"/>
    </source>
</evidence>
<evidence type="ECO:0000256" key="7">
    <source>
        <dbReference type="ARBA" id="ARBA00023004"/>
    </source>
</evidence>
<comment type="cofactor">
    <cofactor evidence="9">
        <name>heme c</name>
        <dbReference type="ChEBI" id="CHEBI:61717"/>
    </cofactor>
    <text evidence="9">Binds 3 heme c groups covalently per subunit.</text>
</comment>
<feature type="binding site" description="covalent" evidence="9">
    <location>
        <position position="234"/>
    </location>
    <ligand>
        <name>heme c</name>
        <dbReference type="ChEBI" id="CHEBI:61717"/>
        <label>2</label>
    </ligand>
</feature>
<feature type="binding site" description="covalent" evidence="9">
    <location>
        <position position="371"/>
    </location>
    <ligand>
        <name>heme c</name>
        <dbReference type="ChEBI" id="CHEBI:61717"/>
        <label>3</label>
    </ligand>
</feature>
<dbReference type="PANTHER" id="PTHR35008">
    <property type="entry name" value="BLL4482 PROTEIN-RELATED"/>
    <property type="match status" value="1"/>
</dbReference>
<keyword evidence="6" id="KW-0677">Repeat</keyword>
<feature type="domain" description="Cytochrome c" evidence="11">
    <location>
        <begin position="358"/>
        <end position="448"/>
    </location>
</feature>
<feature type="binding site" description="covalent" evidence="9">
    <location>
        <position position="374"/>
    </location>
    <ligand>
        <name>heme c</name>
        <dbReference type="ChEBI" id="CHEBI:61717"/>
        <label>3</label>
    </ligand>
</feature>
<feature type="binding site" description="axial binding residue" evidence="10">
    <location>
        <position position="375"/>
    </location>
    <ligand>
        <name>heme c</name>
        <dbReference type="ChEBI" id="CHEBI:61717"/>
        <label>3</label>
    </ligand>
    <ligandPart>
        <name>Fe</name>
        <dbReference type="ChEBI" id="CHEBI:18248"/>
    </ligandPart>
</feature>
<feature type="binding site" description="axial binding residue" evidence="10">
    <location>
        <position position="84"/>
    </location>
    <ligand>
        <name>heme c</name>
        <dbReference type="ChEBI" id="CHEBI:61717"/>
        <label>1</label>
    </ligand>
    <ligandPart>
        <name>Fe</name>
        <dbReference type="ChEBI" id="CHEBI:18248"/>
    </ligandPart>
</feature>
<dbReference type="Gene3D" id="1.10.760.10">
    <property type="entry name" value="Cytochrome c-like domain"/>
    <property type="match status" value="3"/>
</dbReference>
<dbReference type="Pfam" id="PF00034">
    <property type="entry name" value="Cytochrom_C"/>
    <property type="match status" value="1"/>
</dbReference>
<dbReference type="GO" id="GO:0005506">
    <property type="term" value="F:iron ion binding"/>
    <property type="evidence" value="ECO:0007669"/>
    <property type="project" value="InterPro"/>
</dbReference>
<feature type="binding site" description="covalent" evidence="9">
    <location>
        <position position="237"/>
    </location>
    <ligand>
        <name>heme c</name>
        <dbReference type="ChEBI" id="CHEBI:61717"/>
        <label>2</label>
    </ligand>
</feature>
<keyword evidence="13" id="KW-1185">Reference proteome</keyword>
<feature type="binding site" description="axial binding residue" evidence="10">
    <location>
        <position position="238"/>
    </location>
    <ligand>
        <name>heme c</name>
        <dbReference type="ChEBI" id="CHEBI:61717"/>
        <label>2</label>
    </ligand>
    <ligandPart>
        <name>Fe</name>
        <dbReference type="ChEBI" id="CHEBI:18248"/>
    </ligandPart>
</feature>
<dbReference type="InterPro" id="IPR014353">
    <property type="entry name" value="Membr-bd_ADH_cyt_c"/>
</dbReference>
<keyword evidence="2" id="KW-1003">Cell membrane</keyword>
<accession>A0A1X7EC19</accession>
<feature type="binding site" description="covalent" evidence="9">
    <location>
        <position position="80"/>
    </location>
    <ligand>
        <name>heme c</name>
        <dbReference type="ChEBI" id="CHEBI:61717"/>
        <label>1</label>
    </ligand>
</feature>
<evidence type="ECO:0000256" key="6">
    <source>
        <dbReference type="ARBA" id="ARBA00022737"/>
    </source>
</evidence>
<dbReference type="InterPro" id="IPR009056">
    <property type="entry name" value="Cyt_c-like_dom"/>
</dbReference>
<dbReference type="PROSITE" id="PS51007">
    <property type="entry name" value="CYTC"/>
    <property type="match status" value="3"/>
</dbReference>
<dbReference type="EMBL" id="FXAH01000005">
    <property type="protein sequence ID" value="SMF31265.1"/>
    <property type="molecule type" value="Genomic_DNA"/>
</dbReference>
<keyword evidence="7 10" id="KW-0408">Iron</keyword>
<dbReference type="SUPFAM" id="SSF46626">
    <property type="entry name" value="Cytochrome c"/>
    <property type="match status" value="3"/>
</dbReference>
<comment type="subcellular location">
    <subcellularLocation>
        <location evidence="1">Cell membrane</location>
    </subcellularLocation>
</comment>
<name>A0A1X7EC19_TRICW</name>
<feature type="binding site" description="covalent" evidence="9">
    <location>
        <position position="83"/>
    </location>
    <ligand>
        <name>heme c</name>
        <dbReference type="ChEBI" id="CHEBI:61717"/>
        <label>1</label>
    </ligand>
</feature>
<evidence type="ECO:0000259" key="11">
    <source>
        <dbReference type="PROSITE" id="PS51007"/>
    </source>
</evidence>
<dbReference type="GO" id="GO:0020037">
    <property type="term" value="F:heme binding"/>
    <property type="evidence" value="ECO:0007669"/>
    <property type="project" value="InterPro"/>
</dbReference>
<proteinExistence type="predicted"/>
<keyword evidence="4 10" id="KW-0479">Metal-binding</keyword>
<keyword evidence="3 9" id="KW-0349">Heme</keyword>
<dbReference type="STRING" id="28094.SAMN06295900_105175"/>
<dbReference type="PANTHER" id="PTHR35008:SF8">
    <property type="entry name" value="ALCOHOL DEHYDROGENASE CYTOCHROME C SUBUNIT"/>
    <property type="match status" value="1"/>
</dbReference>
<gene>
    <name evidence="12" type="ORF">SAMN06295900_105175</name>
</gene>
<feature type="domain" description="Cytochrome c" evidence="11">
    <location>
        <begin position="219"/>
        <end position="332"/>
    </location>
</feature>
<dbReference type="GO" id="GO:0005886">
    <property type="term" value="C:plasma membrane"/>
    <property type="evidence" value="ECO:0007669"/>
    <property type="project" value="UniProtKB-SubCell"/>
</dbReference>
<dbReference type="InterPro" id="IPR051459">
    <property type="entry name" value="Cytochrome_c-type_DH"/>
</dbReference>
<reference evidence="13" key="1">
    <citation type="submission" date="2017-04" db="EMBL/GenBank/DDBJ databases">
        <authorList>
            <person name="Varghese N."/>
            <person name="Submissions S."/>
        </authorList>
    </citation>
    <scope>NUCLEOTIDE SEQUENCE [LARGE SCALE GENOMIC DNA]</scope>
    <source>
        <strain evidence="13">Ballard 720</strain>
    </source>
</reference>
<dbReference type="AlphaFoldDB" id="A0A1X7EC19"/>
<evidence type="ECO:0000256" key="8">
    <source>
        <dbReference type="ARBA" id="ARBA00023136"/>
    </source>
</evidence>
<organism evidence="12 13">
    <name type="scientific">Trinickia caryophylli</name>
    <name type="common">Paraburkholderia caryophylli</name>
    <dbReference type="NCBI Taxonomy" id="28094"/>
    <lineage>
        <taxon>Bacteria</taxon>
        <taxon>Pseudomonadati</taxon>
        <taxon>Pseudomonadota</taxon>
        <taxon>Betaproteobacteria</taxon>
        <taxon>Burkholderiales</taxon>
        <taxon>Burkholderiaceae</taxon>
        <taxon>Trinickia</taxon>
    </lineage>
</organism>
<dbReference type="Proteomes" id="UP000192911">
    <property type="component" value="Unassembled WGS sequence"/>
</dbReference>
<protein>
    <submittedName>
        <fullName evidence="12">Cytochrome c, mono-and diheme variants</fullName>
    </submittedName>
</protein>
<evidence type="ECO:0000256" key="5">
    <source>
        <dbReference type="ARBA" id="ARBA00022729"/>
    </source>
</evidence>
<feature type="domain" description="Cytochrome c" evidence="11">
    <location>
        <begin position="66"/>
        <end position="176"/>
    </location>
</feature>
<evidence type="ECO:0000313" key="12">
    <source>
        <dbReference type="EMBL" id="SMF31265.1"/>
    </source>
</evidence>